<dbReference type="GO" id="GO:0031267">
    <property type="term" value="F:small GTPase binding"/>
    <property type="evidence" value="ECO:0007669"/>
    <property type="project" value="InterPro"/>
</dbReference>
<dbReference type="InParanoid" id="H2ZGH2"/>
<dbReference type="GO" id="GO:0005049">
    <property type="term" value="F:nuclear export signal receptor activity"/>
    <property type="evidence" value="ECO:0007669"/>
    <property type="project" value="InterPro"/>
</dbReference>
<dbReference type="GO" id="GO:0005737">
    <property type="term" value="C:cytoplasm"/>
    <property type="evidence" value="ECO:0007669"/>
    <property type="project" value="UniProtKB-SubCell"/>
</dbReference>
<keyword evidence="5" id="KW-0963">Cytoplasm</keyword>
<name>H2ZGH2_CIOSA</name>
<reference evidence="10" key="3">
    <citation type="submission" date="2025-09" db="UniProtKB">
        <authorList>
            <consortium name="Ensembl"/>
        </authorList>
    </citation>
    <scope>IDENTIFICATION</scope>
</reference>
<evidence type="ECO:0000256" key="7">
    <source>
        <dbReference type="ARBA" id="ARBA00023242"/>
    </source>
</evidence>
<feature type="domain" description="Exportin-7/Ran-binding protein 17 TPR repeats" evidence="9">
    <location>
        <begin position="421"/>
        <end position="656"/>
    </location>
</feature>
<dbReference type="InterPro" id="IPR057947">
    <property type="entry name" value="TPR_XPO7/RBP17"/>
</dbReference>
<evidence type="ECO:0000256" key="4">
    <source>
        <dbReference type="ARBA" id="ARBA00022448"/>
    </source>
</evidence>
<comment type="subcellular location">
    <subcellularLocation>
        <location evidence="2">Cytoplasm</location>
    </subcellularLocation>
    <subcellularLocation>
        <location evidence="1">Nucleus</location>
    </subcellularLocation>
</comment>
<accession>H2ZGH2</accession>
<evidence type="ECO:0000256" key="2">
    <source>
        <dbReference type="ARBA" id="ARBA00004496"/>
    </source>
</evidence>
<evidence type="ECO:0000313" key="10">
    <source>
        <dbReference type="Ensembl" id="ENSCSAVP00000016688.1"/>
    </source>
</evidence>
<dbReference type="FunCoup" id="H2ZGH2">
    <property type="interactions" value="944"/>
</dbReference>
<keyword evidence="7" id="KW-0539">Nucleus</keyword>
<organism evidence="10 11">
    <name type="scientific">Ciona savignyi</name>
    <name type="common">Pacific transparent sea squirt</name>
    <dbReference type="NCBI Taxonomy" id="51511"/>
    <lineage>
        <taxon>Eukaryota</taxon>
        <taxon>Metazoa</taxon>
        <taxon>Chordata</taxon>
        <taxon>Tunicata</taxon>
        <taxon>Ascidiacea</taxon>
        <taxon>Phlebobranchia</taxon>
        <taxon>Cionidae</taxon>
        <taxon>Ciona</taxon>
    </lineage>
</organism>
<sequence>LSIHIQEILELEQICTAMYETGDANVRQHAEKVLVGLVGDPHVLDKCQLLLQRATSPYSLLIAASTLTKRVTKQGVPLSPQQRLDIRNYVLNYLYTGAKQASFVREELTLLYARITKLSWFDSSKEEWYFRTVIADISKFIQGNPEHCIVGVQLLNELVADMNRSDNLKPLTRHRKIAASFRDTTLFEIFQLACGMLSQALISGDQMQGNEQCTLLASVLQLTLTSLSFDFIGTSYDESGDDLGTVQIPTGWRNTFVDLSTSQLFFNLYNVLPNSLCSVVMSCLVQIVSVRRSLFNNTERAKFLGDIVKGIKGILENPQKLSDESTFHEFCRMLARLKSNYQLGELVKAPFYQDCIQLVAKFTVTSLRMWHFSPNSIHYLLSLWQRLAASVPYVKAQEPHNLESYMPEVLKAYVESRLESVEIILRDGLENPLDDTSFIKQQLEQISTIARCEYNTTCQLLVQTFDKSASQLEELLRNNSDNQLLLLPLGTLTWIIHLVGAVVGGRVSFAATDDHDAMDGELVIRVLQLMDVTDRRLPSGNGFVTIELAFLSFFEQFRKIYVGDQVQKTSKVYKRLNEVLQLADDSAVLSVFVTKIITNLKYWSDNESIVTGTLHLLGDLSVGFSSVRKLVKLNAVKFLLENDPSSHFPFLGPDSKMADLRCRTVFYTALGRLLMVDLGEDEDRLVRFMMPMTNMFETLKQMLQSSNINNIVLLNLIGVARDMRGLTYAFNSKNSYSMLFELIYPTFTDILQRAIELWYHNPAVTTPVIKMFGELVLNRGQRLNFDVSSPNGILLFKEASKLICTYGARILSIGETSKEQLYSHRLKGISLCFSLLKNALSGGYVNFGVFRLYNDRTLEDALNVFVKLVMSVECNHLLEYPKLSSAYHTLLELVVQDHMNFVCSLPASVIYHILSTVTDGLAGLDTMICTCCCTALDHVVTYLFRIGSRNPGLTNGTISAVAGVTTKRQRDELERSRDQHFLQVMMERPDILQQALSTVLHTIMFEDCRNQWSMSRPLLGLILLNQDYLSTVKKSLCEPSMDHGPLNPQSVGNCFEQLMSGIEKNLHTKTRDRFTQNLSVFKRDINDILKAESQERTHTEGLDLST</sequence>
<dbReference type="OMA" id="DCFHELC"/>
<evidence type="ECO:0000313" key="11">
    <source>
        <dbReference type="Proteomes" id="UP000007875"/>
    </source>
</evidence>
<reference evidence="10" key="2">
    <citation type="submission" date="2025-08" db="UniProtKB">
        <authorList>
            <consortium name="Ensembl"/>
        </authorList>
    </citation>
    <scope>IDENTIFICATION</scope>
</reference>
<protein>
    <submittedName>
        <fullName evidence="10">Uncharacterized protein</fullName>
    </submittedName>
</protein>
<dbReference type="GO" id="GO:0005643">
    <property type="term" value="C:nuclear pore"/>
    <property type="evidence" value="ECO:0007669"/>
    <property type="project" value="TreeGrafter"/>
</dbReference>
<dbReference type="Gene3D" id="1.25.10.10">
    <property type="entry name" value="Leucine-rich Repeat Variant"/>
    <property type="match status" value="2"/>
</dbReference>
<evidence type="ECO:0000256" key="5">
    <source>
        <dbReference type="ARBA" id="ARBA00022490"/>
    </source>
</evidence>
<dbReference type="Pfam" id="PF03810">
    <property type="entry name" value="IBN_N"/>
    <property type="match status" value="1"/>
</dbReference>
<dbReference type="AlphaFoldDB" id="H2ZGH2"/>
<dbReference type="SUPFAM" id="SSF48371">
    <property type="entry name" value="ARM repeat"/>
    <property type="match status" value="1"/>
</dbReference>
<feature type="domain" description="Importin N-terminal" evidence="8">
    <location>
        <begin position="30"/>
        <end position="95"/>
    </location>
</feature>
<dbReference type="InterPro" id="IPR001494">
    <property type="entry name" value="Importin-beta_N"/>
</dbReference>
<dbReference type="STRING" id="51511.ENSCSAVP00000016688"/>
<dbReference type="InterPro" id="IPR044189">
    <property type="entry name" value="XPO4/7-like"/>
</dbReference>
<reference evidence="11" key="1">
    <citation type="submission" date="2003-08" db="EMBL/GenBank/DDBJ databases">
        <authorList>
            <person name="Birren B."/>
            <person name="Nusbaum C."/>
            <person name="Abebe A."/>
            <person name="Abouelleil A."/>
            <person name="Adekoya E."/>
            <person name="Ait-zahra M."/>
            <person name="Allen N."/>
            <person name="Allen T."/>
            <person name="An P."/>
            <person name="Anderson M."/>
            <person name="Anderson S."/>
            <person name="Arachchi H."/>
            <person name="Armbruster J."/>
            <person name="Bachantsang P."/>
            <person name="Baldwin J."/>
            <person name="Barry A."/>
            <person name="Bayul T."/>
            <person name="Blitshsteyn B."/>
            <person name="Bloom T."/>
            <person name="Blye J."/>
            <person name="Boguslavskiy L."/>
            <person name="Borowsky M."/>
            <person name="Boukhgalter B."/>
            <person name="Brunache A."/>
            <person name="Butler J."/>
            <person name="Calixte N."/>
            <person name="Calvo S."/>
            <person name="Camarata J."/>
            <person name="Campo K."/>
            <person name="Chang J."/>
            <person name="Cheshatsang Y."/>
            <person name="Citroen M."/>
            <person name="Collymore A."/>
            <person name="Considine T."/>
            <person name="Cook A."/>
            <person name="Cooke P."/>
            <person name="Corum B."/>
            <person name="Cuomo C."/>
            <person name="David R."/>
            <person name="Dawoe T."/>
            <person name="Degray S."/>
            <person name="Dodge S."/>
            <person name="Dooley K."/>
            <person name="Dorje P."/>
            <person name="Dorjee K."/>
            <person name="Dorris L."/>
            <person name="Duffey N."/>
            <person name="Dupes A."/>
            <person name="Elkins T."/>
            <person name="Engels R."/>
            <person name="Erickson J."/>
            <person name="Farina A."/>
            <person name="Faro S."/>
            <person name="Ferreira P."/>
            <person name="Fischer H."/>
            <person name="Fitzgerald M."/>
            <person name="Foley K."/>
            <person name="Gage D."/>
            <person name="Galagan J."/>
            <person name="Gearin G."/>
            <person name="Gnerre S."/>
            <person name="Gnirke A."/>
            <person name="Goyette A."/>
            <person name="Graham J."/>
            <person name="Grandbois E."/>
            <person name="Gyaltsen K."/>
            <person name="Hafez N."/>
            <person name="Hagopian D."/>
            <person name="Hagos B."/>
            <person name="Hall J."/>
            <person name="Hatcher B."/>
            <person name="Heller A."/>
            <person name="Higgins H."/>
            <person name="Honan T."/>
            <person name="Horn A."/>
            <person name="Houde N."/>
            <person name="Hughes L."/>
            <person name="Hulme W."/>
            <person name="Husby E."/>
            <person name="Iliev I."/>
            <person name="Jaffe D."/>
            <person name="Jones C."/>
            <person name="Kamal M."/>
            <person name="Kamat A."/>
            <person name="Kamvysselis M."/>
            <person name="Karlsson E."/>
            <person name="Kells C."/>
            <person name="Kieu A."/>
            <person name="Kisner P."/>
            <person name="Kodira C."/>
            <person name="Kulbokas E."/>
            <person name="Labutti K."/>
            <person name="Lama D."/>
            <person name="Landers T."/>
            <person name="Leger J."/>
            <person name="Levine S."/>
            <person name="Lewis D."/>
            <person name="Lewis T."/>
            <person name="Lindblad-toh K."/>
            <person name="Liu X."/>
            <person name="Lokyitsang T."/>
            <person name="Lokyitsang Y."/>
            <person name="Lucien O."/>
            <person name="Lui A."/>
            <person name="Ma L.J."/>
            <person name="Mabbitt R."/>
            <person name="Macdonald J."/>
            <person name="Maclean C."/>
            <person name="Major J."/>
            <person name="Manning J."/>
            <person name="Marabella R."/>
            <person name="Maru K."/>
            <person name="Matthews C."/>
            <person name="Mauceli E."/>
            <person name="Mccarthy M."/>
            <person name="Mcdonough S."/>
            <person name="Mcghee T."/>
            <person name="Meldrim J."/>
            <person name="Meneus L."/>
            <person name="Mesirov J."/>
            <person name="Mihalev A."/>
            <person name="Mihova T."/>
            <person name="Mikkelsen T."/>
            <person name="Mlenga V."/>
            <person name="Moru K."/>
            <person name="Mozes J."/>
            <person name="Mulrain L."/>
            <person name="Munson G."/>
            <person name="Naylor J."/>
            <person name="Newes C."/>
            <person name="Nguyen C."/>
            <person name="Nguyen N."/>
            <person name="Nguyen T."/>
            <person name="Nicol R."/>
            <person name="Nielsen C."/>
            <person name="Nizzari M."/>
            <person name="Norbu C."/>
            <person name="Norbu N."/>
            <person name="O'donnell P."/>
            <person name="Okoawo O."/>
            <person name="O'leary S."/>
            <person name="Omotosho B."/>
            <person name="O'neill K."/>
            <person name="Osman S."/>
            <person name="Parker S."/>
            <person name="Perrin D."/>
            <person name="Phunkhang P."/>
            <person name="Piqani B."/>
            <person name="Purcell S."/>
            <person name="Rachupka T."/>
            <person name="Ramasamy U."/>
            <person name="Rameau R."/>
            <person name="Ray V."/>
            <person name="Raymond C."/>
            <person name="Retta R."/>
            <person name="Richardson S."/>
            <person name="Rise C."/>
            <person name="Rodriguez J."/>
            <person name="Rogers J."/>
            <person name="Rogov P."/>
            <person name="Rutman M."/>
            <person name="Schupbach R."/>
            <person name="Seaman C."/>
            <person name="Settipalli S."/>
            <person name="Sharpe T."/>
            <person name="Sheridan J."/>
            <person name="Sherpa N."/>
            <person name="Shi J."/>
            <person name="Smirnov S."/>
            <person name="Smith C."/>
            <person name="Sougnez C."/>
            <person name="Spencer B."/>
            <person name="Stalker J."/>
            <person name="Stange-thomann N."/>
            <person name="Stavropoulos S."/>
            <person name="Stetson K."/>
            <person name="Stone C."/>
            <person name="Stone S."/>
            <person name="Stubbs M."/>
            <person name="Talamas J."/>
            <person name="Tchuinga P."/>
            <person name="Tenzing P."/>
            <person name="Tesfaye S."/>
            <person name="Theodore J."/>
            <person name="Thoulutsang Y."/>
            <person name="Topham K."/>
            <person name="Towey S."/>
            <person name="Tsamla T."/>
            <person name="Tsomo N."/>
            <person name="Vallee D."/>
            <person name="Vassiliev H."/>
            <person name="Venkataraman V."/>
            <person name="Vinson J."/>
            <person name="Vo A."/>
            <person name="Wade C."/>
            <person name="Wang S."/>
            <person name="Wangchuk T."/>
            <person name="Wangdi T."/>
            <person name="Whittaker C."/>
            <person name="Wilkinson J."/>
            <person name="Wu Y."/>
            <person name="Wyman D."/>
            <person name="Yadav S."/>
            <person name="Yang S."/>
            <person name="Yang X."/>
            <person name="Yeager S."/>
            <person name="Yee E."/>
            <person name="Young G."/>
            <person name="Zainoun J."/>
            <person name="Zembeck L."/>
            <person name="Zimmer A."/>
            <person name="Zody M."/>
            <person name="Lander E."/>
        </authorList>
    </citation>
    <scope>NUCLEOTIDE SEQUENCE [LARGE SCALE GENOMIC DNA]</scope>
</reference>
<evidence type="ECO:0000256" key="1">
    <source>
        <dbReference type="ARBA" id="ARBA00004123"/>
    </source>
</evidence>
<dbReference type="FunFam" id="1.25.10.10:FF:000042">
    <property type="entry name" value="exportin-7 isoform X1"/>
    <property type="match status" value="1"/>
</dbReference>
<dbReference type="Proteomes" id="UP000007875">
    <property type="component" value="Unassembled WGS sequence"/>
</dbReference>
<evidence type="ECO:0000256" key="3">
    <source>
        <dbReference type="ARBA" id="ARBA00009466"/>
    </source>
</evidence>
<dbReference type="GO" id="GO:0006611">
    <property type="term" value="P:protein export from nucleus"/>
    <property type="evidence" value="ECO:0007669"/>
    <property type="project" value="TreeGrafter"/>
</dbReference>
<dbReference type="Ensembl" id="ENSCSAVT00000016870.1">
    <property type="protein sequence ID" value="ENSCSAVP00000016688.1"/>
    <property type="gene ID" value="ENSCSAVG00000009812.1"/>
</dbReference>
<dbReference type="GeneTree" id="ENSGT00940000153139"/>
<dbReference type="InterPro" id="IPR011989">
    <property type="entry name" value="ARM-like"/>
</dbReference>
<dbReference type="HOGENOM" id="CLU_005409_0_0_1"/>
<dbReference type="Pfam" id="PF25795">
    <property type="entry name" value="TPR_XPO7"/>
    <property type="match status" value="1"/>
</dbReference>
<comment type="similarity">
    <text evidence="3">Belongs to the exportin family.</text>
</comment>
<keyword evidence="6" id="KW-0653">Protein transport</keyword>
<evidence type="ECO:0000259" key="8">
    <source>
        <dbReference type="Pfam" id="PF03810"/>
    </source>
</evidence>
<proteinExistence type="inferred from homology"/>
<dbReference type="eggNOG" id="KOG1410">
    <property type="taxonomic scope" value="Eukaryota"/>
</dbReference>
<dbReference type="PANTHER" id="PTHR12596:SF2">
    <property type="entry name" value="EXPORTIN-7 ISOFORM X1"/>
    <property type="match status" value="1"/>
</dbReference>
<evidence type="ECO:0000256" key="6">
    <source>
        <dbReference type="ARBA" id="ARBA00022927"/>
    </source>
</evidence>
<keyword evidence="4" id="KW-0813">Transport</keyword>
<dbReference type="InterPro" id="IPR016024">
    <property type="entry name" value="ARM-type_fold"/>
</dbReference>
<dbReference type="PANTHER" id="PTHR12596">
    <property type="entry name" value="EXPORTIN 4,7-RELATED"/>
    <property type="match status" value="1"/>
</dbReference>
<evidence type="ECO:0000259" key="9">
    <source>
        <dbReference type="Pfam" id="PF25795"/>
    </source>
</evidence>
<keyword evidence="11" id="KW-1185">Reference proteome</keyword>